<reference evidence="12" key="1">
    <citation type="submission" date="2022-07" db="EMBL/GenBank/DDBJ databases">
        <authorList>
            <person name="Li W.-J."/>
            <person name="Deng Q.-Q."/>
        </authorList>
    </citation>
    <scope>NUCLEOTIDE SEQUENCE</scope>
    <source>
        <strain evidence="12">SYSU M60031</strain>
    </source>
</reference>
<evidence type="ECO:0000256" key="8">
    <source>
        <dbReference type="ARBA" id="ARBA00023136"/>
    </source>
</evidence>
<dbReference type="InterPro" id="IPR035973">
    <property type="entry name" value="Cyt_c_oxidase_su3-like_sf"/>
</dbReference>
<comment type="similarity">
    <text evidence="3 9">Belongs to the cytochrome c oxidase subunit 3 family.</text>
</comment>
<dbReference type="Pfam" id="PF00510">
    <property type="entry name" value="COX3"/>
    <property type="match status" value="1"/>
</dbReference>
<organism evidence="12 13">
    <name type="scientific">Ectobacillus ponti</name>
    <dbReference type="NCBI Taxonomy" id="2961894"/>
    <lineage>
        <taxon>Bacteria</taxon>
        <taxon>Bacillati</taxon>
        <taxon>Bacillota</taxon>
        <taxon>Bacilli</taxon>
        <taxon>Bacillales</taxon>
        <taxon>Bacillaceae</taxon>
        <taxon>Ectobacillus</taxon>
    </lineage>
</organism>
<feature type="transmembrane region" description="Helical" evidence="10">
    <location>
        <begin position="133"/>
        <end position="155"/>
    </location>
</feature>
<dbReference type="SUPFAM" id="SSF81452">
    <property type="entry name" value="Cytochrome c oxidase subunit III-like"/>
    <property type="match status" value="1"/>
</dbReference>
<feature type="transmembrane region" description="Helical" evidence="10">
    <location>
        <begin position="95"/>
        <end position="113"/>
    </location>
</feature>
<dbReference type="CDD" id="cd02863">
    <property type="entry name" value="Ubiquinol_oxidase_III"/>
    <property type="match status" value="1"/>
</dbReference>
<evidence type="ECO:0000256" key="9">
    <source>
        <dbReference type="RuleBase" id="RU003376"/>
    </source>
</evidence>
<dbReference type="GO" id="GO:0019646">
    <property type="term" value="P:aerobic electron transport chain"/>
    <property type="evidence" value="ECO:0007669"/>
    <property type="project" value="UniProtKB-UniRule"/>
</dbReference>
<dbReference type="InterPro" id="IPR024791">
    <property type="entry name" value="Cyt_c/ubiquinol_Oxase_su3"/>
</dbReference>
<dbReference type="InterPro" id="IPR000298">
    <property type="entry name" value="Cyt_c_oxidase-like_su3"/>
</dbReference>
<keyword evidence="5 9" id="KW-0812">Transmembrane</keyword>
<dbReference type="GO" id="GO:0016491">
    <property type="term" value="F:oxidoreductase activity"/>
    <property type="evidence" value="ECO:0007669"/>
    <property type="project" value="UniProtKB-KW"/>
</dbReference>
<keyword evidence="8 10" id="KW-0472">Membrane</keyword>
<dbReference type="Gene3D" id="1.20.120.80">
    <property type="entry name" value="Cytochrome c oxidase, subunit III, four-helix bundle"/>
    <property type="match status" value="1"/>
</dbReference>
<comment type="function">
    <text evidence="10">Catalyzes quinol oxidation with the concomitant reduction of oxygen to water.</text>
</comment>
<name>A0AA41XB31_9BACI</name>
<sequence length="203" mass="22629">MAAISEAYKNAPLEYQDGQGRLNILGFWIFLGAEIVLFATLFASYLVLAGRTSGGPTQTDLFEIGPVMAETLVLLTSSFTCGIAVYYMRKQNVKGMLVWFILTLLLGATFLGLEIDEFITYVHEGAKIQTSGFLSGFFTLLGTHGLHVTLGLFWATGVIIQIRKHGLTPITARKMFIISLYWHFLDVVWIFIYTLVYLHGMVA</sequence>
<comment type="subcellular location">
    <subcellularLocation>
        <location evidence="2 9">Cell membrane</location>
        <topology evidence="2 9">Multi-pass membrane protein</topology>
    </subcellularLocation>
</comment>
<protein>
    <recommendedName>
        <fullName evidence="10">Quinol oxidase subunit 3</fullName>
        <ecNumber evidence="10">1.10.3.-</ecNumber>
    </recommendedName>
</protein>
<dbReference type="EMBL" id="JANCLT010000006">
    <property type="protein sequence ID" value="MCP8969593.1"/>
    <property type="molecule type" value="Genomic_DNA"/>
</dbReference>
<evidence type="ECO:0000256" key="1">
    <source>
        <dbReference type="ARBA" id="ARBA00000725"/>
    </source>
</evidence>
<dbReference type="InterPro" id="IPR014246">
    <property type="entry name" value="QoxC"/>
</dbReference>
<feature type="domain" description="Heme-copper oxidase subunit III family profile" evidence="11">
    <location>
        <begin position="25"/>
        <end position="201"/>
    </location>
</feature>
<dbReference type="InterPro" id="IPR013833">
    <property type="entry name" value="Cyt_c_oxidase_su3_a-hlx"/>
</dbReference>
<comment type="catalytic activity">
    <reaction evidence="1 10">
        <text>2 a quinol + O2 = 2 a quinone + 2 H2O</text>
        <dbReference type="Rhea" id="RHEA:55376"/>
        <dbReference type="ChEBI" id="CHEBI:15377"/>
        <dbReference type="ChEBI" id="CHEBI:15379"/>
        <dbReference type="ChEBI" id="CHEBI:24646"/>
        <dbReference type="ChEBI" id="CHEBI:132124"/>
    </reaction>
</comment>
<proteinExistence type="inferred from homology"/>
<evidence type="ECO:0000256" key="7">
    <source>
        <dbReference type="ARBA" id="ARBA00023002"/>
    </source>
</evidence>
<dbReference type="GO" id="GO:0005886">
    <property type="term" value="C:plasma membrane"/>
    <property type="evidence" value="ECO:0007669"/>
    <property type="project" value="UniProtKB-SubCell"/>
</dbReference>
<dbReference type="PANTHER" id="PTHR11403:SF2">
    <property type="entry name" value="CYTOCHROME BO(3) UBIQUINOL OXIDASE SUBUNIT 3"/>
    <property type="match status" value="1"/>
</dbReference>
<feature type="transmembrane region" description="Helical" evidence="10">
    <location>
        <begin position="67"/>
        <end position="88"/>
    </location>
</feature>
<accession>A0AA41XB31</accession>
<dbReference type="Proteomes" id="UP001156102">
    <property type="component" value="Unassembled WGS sequence"/>
</dbReference>
<evidence type="ECO:0000259" key="11">
    <source>
        <dbReference type="PROSITE" id="PS50253"/>
    </source>
</evidence>
<evidence type="ECO:0000256" key="4">
    <source>
        <dbReference type="ARBA" id="ARBA00022475"/>
    </source>
</evidence>
<keyword evidence="6 10" id="KW-1133">Transmembrane helix</keyword>
<evidence type="ECO:0000256" key="10">
    <source>
        <dbReference type="RuleBase" id="RU367152"/>
    </source>
</evidence>
<dbReference type="AlphaFoldDB" id="A0AA41XB31"/>
<dbReference type="PANTHER" id="PTHR11403">
    <property type="entry name" value="CYTOCHROME C OXIDASE SUBUNIT III"/>
    <property type="match status" value="1"/>
</dbReference>
<dbReference type="InterPro" id="IPR033946">
    <property type="entry name" value="Ubiquinol_oxase_su3_dom"/>
</dbReference>
<dbReference type="PROSITE" id="PS50253">
    <property type="entry name" value="COX3"/>
    <property type="match status" value="1"/>
</dbReference>
<comment type="caution">
    <text evidence="12">The sequence shown here is derived from an EMBL/GenBank/DDBJ whole genome shotgun (WGS) entry which is preliminary data.</text>
</comment>
<dbReference type="FunFam" id="1.20.120.80:FF:000001">
    <property type="entry name" value="Cytochrome (Ubi)quinol oxidase subunit III"/>
    <property type="match status" value="1"/>
</dbReference>
<evidence type="ECO:0000256" key="6">
    <source>
        <dbReference type="ARBA" id="ARBA00022989"/>
    </source>
</evidence>
<keyword evidence="7 10" id="KW-0560">Oxidoreductase</keyword>
<dbReference type="NCBIfam" id="TIGR02897">
    <property type="entry name" value="QoxC"/>
    <property type="match status" value="1"/>
</dbReference>
<evidence type="ECO:0000256" key="2">
    <source>
        <dbReference type="ARBA" id="ARBA00004651"/>
    </source>
</evidence>
<feature type="transmembrane region" description="Helical" evidence="10">
    <location>
        <begin position="176"/>
        <end position="198"/>
    </location>
</feature>
<dbReference type="RefSeq" id="WP_254759511.1">
    <property type="nucleotide sequence ID" value="NZ_JANCLT010000006.1"/>
</dbReference>
<evidence type="ECO:0000313" key="13">
    <source>
        <dbReference type="Proteomes" id="UP001156102"/>
    </source>
</evidence>
<evidence type="ECO:0000256" key="5">
    <source>
        <dbReference type="ARBA" id="ARBA00022692"/>
    </source>
</evidence>
<evidence type="ECO:0000256" key="3">
    <source>
        <dbReference type="ARBA" id="ARBA00010581"/>
    </source>
</evidence>
<feature type="transmembrane region" description="Helical" evidence="10">
    <location>
        <begin position="25"/>
        <end position="47"/>
    </location>
</feature>
<dbReference type="GO" id="GO:0004129">
    <property type="term" value="F:cytochrome-c oxidase activity"/>
    <property type="evidence" value="ECO:0007669"/>
    <property type="project" value="UniProtKB-UniRule"/>
</dbReference>
<gene>
    <name evidence="12" type="primary">qoxC</name>
    <name evidence="12" type="ORF">NK662_13745</name>
</gene>
<dbReference type="EC" id="1.10.3.-" evidence="10"/>
<evidence type="ECO:0000313" key="12">
    <source>
        <dbReference type="EMBL" id="MCP8969593.1"/>
    </source>
</evidence>
<dbReference type="GO" id="GO:0042773">
    <property type="term" value="P:ATP synthesis coupled electron transport"/>
    <property type="evidence" value="ECO:0007669"/>
    <property type="project" value="UniProtKB-UniRule"/>
</dbReference>
<keyword evidence="4 10" id="KW-1003">Cell membrane</keyword>
<keyword evidence="13" id="KW-1185">Reference proteome</keyword>